<gene>
    <name evidence="1" type="ORF">VJJ49_11555</name>
</gene>
<dbReference type="Proteomes" id="UP001324270">
    <property type="component" value="Unassembled WGS sequence"/>
</dbReference>
<evidence type="ECO:0000313" key="2">
    <source>
        <dbReference type="Proteomes" id="UP001324270"/>
    </source>
</evidence>
<protein>
    <submittedName>
        <fullName evidence="1">Uncharacterized protein</fullName>
    </submittedName>
</protein>
<dbReference type="EMBL" id="JAYKBV010000018">
    <property type="protein sequence ID" value="MEB3041319.1"/>
    <property type="molecule type" value="Genomic_DNA"/>
</dbReference>
<name>A0ABU5YD94_9FLAO</name>
<comment type="caution">
    <text evidence="1">The sequence shown here is derived from an EMBL/GenBank/DDBJ whole genome shotgun (WGS) entry which is preliminary data.</text>
</comment>
<organism evidence="1 2">
    <name type="scientific">Capnocytophaga gingivalis</name>
    <dbReference type="NCBI Taxonomy" id="1017"/>
    <lineage>
        <taxon>Bacteria</taxon>
        <taxon>Pseudomonadati</taxon>
        <taxon>Bacteroidota</taxon>
        <taxon>Flavobacteriia</taxon>
        <taxon>Flavobacteriales</taxon>
        <taxon>Flavobacteriaceae</taxon>
        <taxon>Capnocytophaga</taxon>
    </lineage>
</organism>
<proteinExistence type="predicted"/>
<evidence type="ECO:0000313" key="1">
    <source>
        <dbReference type="EMBL" id="MEB3041319.1"/>
    </source>
</evidence>
<sequence length="198" mass="22543">MKTVFKVGMKVYDQVFFGKTPLKITEVKGDMTLRVLCGEVTYCYTGDGRFIGDDITSNRHRGLSQTPTLSTSPYTLQGFEQKAPAPTIEDALDWFNSDEFKNFSSPNKSSIDKIDEQLRALKELLVLRDYYNKGEVFDRVDFHGGGVYSIRLEDAGSPHFEIVKICNAEYPFTFWDKDTAKKFMSEQSFLLSIAKPLL</sequence>
<accession>A0ABU5YD94</accession>
<reference evidence="1 2" key="1">
    <citation type="submission" date="2023-12" db="EMBL/GenBank/DDBJ databases">
        <title>Genomic sequences of Capnocytophaga and Parvimonas strains.</title>
        <authorList>
            <person name="Watt R.M."/>
            <person name="Wang M."/>
            <person name="Yang T."/>
            <person name="Tong W.M."/>
        </authorList>
    </citation>
    <scope>NUCLEOTIDE SEQUENCE [LARGE SCALE GENOMIC DNA]</scope>
    <source>
        <strain evidence="1 2">CCUG 13156</strain>
    </source>
</reference>
<keyword evidence="2" id="KW-1185">Reference proteome</keyword>
<dbReference type="RefSeq" id="WP_323979955.1">
    <property type="nucleotide sequence ID" value="NZ_JAYKBV010000018.1"/>
</dbReference>